<evidence type="ECO:0000256" key="4">
    <source>
        <dbReference type="ARBA" id="ARBA00022989"/>
    </source>
</evidence>
<keyword evidence="2" id="KW-1003">Cell membrane</keyword>
<organism evidence="7">
    <name type="scientific">hydrothermal vent metagenome</name>
    <dbReference type="NCBI Taxonomy" id="652676"/>
    <lineage>
        <taxon>unclassified sequences</taxon>
        <taxon>metagenomes</taxon>
        <taxon>ecological metagenomes</taxon>
    </lineage>
</organism>
<comment type="subcellular location">
    <subcellularLocation>
        <location evidence="1">Cell membrane</location>
        <topology evidence="1">Multi-pass membrane protein</topology>
    </subcellularLocation>
</comment>
<dbReference type="EMBL" id="CZRL01000124">
    <property type="protein sequence ID" value="CUS55215.1"/>
    <property type="molecule type" value="Genomic_DNA"/>
</dbReference>
<feature type="transmembrane region" description="Helical" evidence="6">
    <location>
        <begin position="138"/>
        <end position="160"/>
    </location>
</feature>
<name>A0A160TV66_9ZZZZ</name>
<feature type="transmembrane region" description="Helical" evidence="6">
    <location>
        <begin position="346"/>
        <end position="367"/>
    </location>
</feature>
<dbReference type="AlphaFoldDB" id="A0A160TV66"/>
<dbReference type="GO" id="GO:0022857">
    <property type="term" value="F:transmembrane transporter activity"/>
    <property type="evidence" value="ECO:0007669"/>
    <property type="project" value="InterPro"/>
</dbReference>
<feature type="transmembrane region" description="Helical" evidence="6">
    <location>
        <begin position="217"/>
        <end position="235"/>
    </location>
</feature>
<gene>
    <name evidence="7" type="ORF">MGWOODY_XGa434</name>
</gene>
<evidence type="ECO:0000256" key="6">
    <source>
        <dbReference type="SAM" id="Phobius"/>
    </source>
</evidence>
<dbReference type="CDD" id="cd06173">
    <property type="entry name" value="MFS_MefA_like"/>
    <property type="match status" value="1"/>
</dbReference>
<keyword evidence="4 6" id="KW-1133">Transmembrane helix</keyword>
<sequence length="397" mass="42371">MNALFRSAPYRRLWCNSALNAVSMGGDYVLIGWLVLDATQSSSWVGIAFALYYLPNIIFGIIGGGIADRFPRRGLLQSLDFGAAGLIILFSVLFVYQTPQAPLVLALTLVLGSLRAIKNPVRLALAYDFAGRQQATRALSGISVASRIGMLIGAIAIGVLTDRFGVAVALILMALMHTAAAGALTGMRSRNQRVAADNTPLWQNLSDYVREFRVNRVLLMLVLVTAGIELFGTSYTSALPELATSRLALRADGLGLMHAAQASGGLLIGLLLFVVSPQKRRTRIYGICVLLLGISIITLGHVSDIPTVLLTLAVVSAMISAWDILTQSMMQSCVPDHLRGRSMGAWTFAIGSSPLGQLEMGFLVTAIGIGPALYLNGFGVLLVILLAFTATPVLRKL</sequence>
<dbReference type="Pfam" id="PF07690">
    <property type="entry name" value="MFS_1"/>
    <property type="match status" value="1"/>
</dbReference>
<dbReference type="SUPFAM" id="SSF103473">
    <property type="entry name" value="MFS general substrate transporter"/>
    <property type="match status" value="1"/>
</dbReference>
<reference evidence="7" key="1">
    <citation type="submission" date="2015-10" db="EMBL/GenBank/DDBJ databases">
        <authorList>
            <person name="Gilbert D.G."/>
        </authorList>
    </citation>
    <scope>NUCLEOTIDE SEQUENCE</scope>
</reference>
<evidence type="ECO:0000256" key="3">
    <source>
        <dbReference type="ARBA" id="ARBA00022692"/>
    </source>
</evidence>
<protein>
    <submittedName>
        <fullName evidence="7">Transporter, putative</fullName>
    </submittedName>
</protein>
<evidence type="ECO:0000256" key="2">
    <source>
        <dbReference type="ARBA" id="ARBA00022475"/>
    </source>
</evidence>
<feature type="transmembrane region" description="Helical" evidence="6">
    <location>
        <begin position="42"/>
        <end position="62"/>
    </location>
</feature>
<feature type="transmembrane region" description="Helical" evidence="6">
    <location>
        <begin position="284"/>
        <end position="302"/>
    </location>
</feature>
<feature type="transmembrane region" description="Helical" evidence="6">
    <location>
        <begin position="101"/>
        <end position="117"/>
    </location>
</feature>
<dbReference type="PANTHER" id="PTHR23513">
    <property type="entry name" value="INTEGRAL MEMBRANE EFFLUX PROTEIN-RELATED"/>
    <property type="match status" value="1"/>
</dbReference>
<evidence type="ECO:0000256" key="1">
    <source>
        <dbReference type="ARBA" id="ARBA00004651"/>
    </source>
</evidence>
<feature type="transmembrane region" description="Helical" evidence="6">
    <location>
        <begin position="308"/>
        <end position="325"/>
    </location>
</feature>
<dbReference type="GO" id="GO:0005886">
    <property type="term" value="C:plasma membrane"/>
    <property type="evidence" value="ECO:0007669"/>
    <property type="project" value="UniProtKB-SubCell"/>
</dbReference>
<evidence type="ECO:0000313" key="7">
    <source>
        <dbReference type="EMBL" id="CUS55215.1"/>
    </source>
</evidence>
<evidence type="ECO:0000256" key="5">
    <source>
        <dbReference type="ARBA" id="ARBA00023136"/>
    </source>
</evidence>
<proteinExistence type="predicted"/>
<dbReference type="PANTHER" id="PTHR23513:SF6">
    <property type="entry name" value="MAJOR FACILITATOR SUPERFAMILY ASSOCIATED DOMAIN-CONTAINING PROTEIN"/>
    <property type="match status" value="1"/>
</dbReference>
<dbReference type="InterPro" id="IPR011701">
    <property type="entry name" value="MFS"/>
</dbReference>
<feature type="transmembrane region" description="Helical" evidence="6">
    <location>
        <begin position="74"/>
        <end position="95"/>
    </location>
</feature>
<dbReference type="Gene3D" id="1.20.1250.20">
    <property type="entry name" value="MFS general substrate transporter like domains"/>
    <property type="match status" value="1"/>
</dbReference>
<feature type="transmembrane region" description="Helical" evidence="6">
    <location>
        <begin position="12"/>
        <end position="36"/>
    </location>
</feature>
<dbReference type="InterPro" id="IPR036259">
    <property type="entry name" value="MFS_trans_sf"/>
</dbReference>
<keyword evidence="5 6" id="KW-0472">Membrane</keyword>
<accession>A0A160TV66</accession>
<feature type="transmembrane region" description="Helical" evidence="6">
    <location>
        <begin position="255"/>
        <end position="275"/>
    </location>
</feature>
<feature type="transmembrane region" description="Helical" evidence="6">
    <location>
        <begin position="166"/>
        <end position="184"/>
    </location>
</feature>
<keyword evidence="3 6" id="KW-0812">Transmembrane</keyword>
<feature type="transmembrane region" description="Helical" evidence="6">
    <location>
        <begin position="373"/>
        <end position="394"/>
    </location>
</feature>